<dbReference type="HOGENOM" id="CLU_027634_2_2_0"/>
<dbReference type="eggNOG" id="COG0524">
    <property type="taxonomic scope" value="Bacteria"/>
</dbReference>
<dbReference type="OrthoDB" id="9813569at2"/>
<dbReference type="SUPFAM" id="SSF53613">
    <property type="entry name" value="Ribokinase-like"/>
    <property type="match status" value="1"/>
</dbReference>
<evidence type="ECO:0000256" key="1">
    <source>
        <dbReference type="ARBA" id="ARBA00022679"/>
    </source>
</evidence>
<evidence type="ECO:0000256" key="2">
    <source>
        <dbReference type="ARBA" id="ARBA00022777"/>
    </source>
</evidence>
<dbReference type="RefSeq" id="WP_013042371.1">
    <property type="nucleotide sequence ID" value="NC_014008.1"/>
</dbReference>
<dbReference type="InterPro" id="IPR002173">
    <property type="entry name" value="Carboh/pur_kinase_PfkB_CS"/>
</dbReference>
<keyword evidence="1" id="KW-0808">Transferase</keyword>
<gene>
    <name evidence="4" type="ordered locus">Caka_0622</name>
</gene>
<name>D5ENY8_CORAD</name>
<evidence type="ECO:0000313" key="4">
    <source>
        <dbReference type="EMBL" id="ADE53647.1"/>
    </source>
</evidence>
<dbReference type="PANTHER" id="PTHR10584">
    <property type="entry name" value="SUGAR KINASE"/>
    <property type="match status" value="1"/>
</dbReference>
<dbReference type="PROSITE" id="PS00584">
    <property type="entry name" value="PFKB_KINASES_2"/>
    <property type="match status" value="1"/>
</dbReference>
<dbReference type="GO" id="GO:0005829">
    <property type="term" value="C:cytosol"/>
    <property type="evidence" value="ECO:0007669"/>
    <property type="project" value="TreeGrafter"/>
</dbReference>
<dbReference type="Gene3D" id="3.40.1190.20">
    <property type="match status" value="1"/>
</dbReference>
<accession>D5ENY8</accession>
<keyword evidence="5" id="KW-1185">Reference proteome</keyword>
<protein>
    <submittedName>
        <fullName evidence="4">PfkB domain protein</fullName>
    </submittedName>
</protein>
<evidence type="ECO:0000259" key="3">
    <source>
        <dbReference type="Pfam" id="PF00294"/>
    </source>
</evidence>
<dbReference type="KEGG" id="caa:Caka_0622"/>
<proteinExistence type="predicted"/>
<dbReference type="InterPro" id="IPR011611">
    <property type="entry name" value="PfkB_dom"/>
</dbReference>
<evidence type="ECO:0000313" key="5">
    <source>
        <dbReference type="Proteomes" id="UP000000925"/>
    </source>
</evidence>
<dbReference type="GO" id="GO:0016301">
    <property type="term" value="F:kinase activity"/>
    <property type="evidence" value="ECO:0007669"/>
    <property type="project" value="UniProtKB-KW"/>
</dbReference>
<feature type="domain" description="Carbohydrate kinase PfkB" evidence="3">
    <location>
        <begin position="16"/>
        <end position="295"/>
    </location>
</feature>
<dbReference type="Pfam" id="PF00294">
    <property type="entry name" value="PfkB"/>
    <property type="match status" value="1"/>
</dbReference>
<dbReference type="PANTHER" id="PTHR10584:SF157">
    <property type="entry name" value="SULFOFRUCTOSE KINASE"/>
    <property type="match status" value="1"/>
</dbReference>
<dbReference type="EMBL" id="CP001998">
    <property type="protein sequence ID" value="ADE53647.1"/>
    <property type="molecule type" value="Genomic_DNA"/>
</dbReference>
<keyword evidence="2" id="KW-0418">Kinase</keyword>
<dbReference type="Proteomes" id="UP000000925">
    <property type="component" value="Chromosome"/>
</dbReference>
<sequence length="311" mass="32770">MRAACLNPVSAAPGVDVLCVGYACVDINFSAAHHPHADEKLRATAMHSCGGGPAANAAVAIQRLGGTARFAGYLGTDAFGDAHLREFRADGVAHETVTQAGAPTPVAAVTVKPDGQRSIVDYRAPSALCPEDAFELKNYPAKVLLVDGHQPMLSLRLVEQARALGIPTVLDAGSINDGTQLLYNRVDYLIASEKFAKQMSHEDDPRLALAMLDGAASVIAATWGADGVYWQDEHGQHHLPAYDIDPVDTTGAGDAFHGAFALGLARGLNLRDNMRWSSATGALTCLQFGARTALPLARKVQALCQIQLPAV</sequence>
<dbReference type="STRING" id="583355.Caka_0622"/>
<reference evidence="4 5" key="1">
    <citation type="journal article" date="2010" name="Stand. Genomic Sci.">
        <title>Complete genome sequence of Coraliomargarita akajimensis type strain (04OKA010-24).</title>
        <authorList>
            <person name="Mavromatis K."/>
            <person name="Abt B."/>
            <person name="Brambilla E."/>
            <person name="Lapidus A."/>
            <person name="Copeland A."/>
            <person name="Deshpande S."/>
            <person name="Nolan M."/>
            <person name="Lucas S."/>
            <person name="Tice H."/>
            <person name="Cheng J.F."/>
            <person name="Han C."/>
            <person name="Detter J.C."/>
            <person name="Woyke T."/>
            <person name="Goodwin L."/>
            <person name="Pitluck S."/>
            <person name="Held B."/>
            <person name="Brettin T."/>
            <person name="Tapia R."/>
            <person name="Ivanova N."/>
            <person name="Mikhailova N."/>
            <person name="Pati A."/>
            <person name="Liolios K."/>
            <person name="Chen A."/>
            <person name="Palaniappan K."/>
            <person name="Land M."/>
            <person name="Hauser L."/>
            <person name="Chang Y.J."/>
            <person name="Jeffries C.D."/>
            <person name="Rohde M."/>
            <person name="Goker M."/>
            <person name="Bristow J."/>
            <person name="Eisen J.A."/>
            <person name="Markowitz V."/>
            <person name="Hugenholtz P."/>
            <person name="Klenk H.P."/>
            <person name="Kyrpides N.C."/>
        </authorList>
    </citation>
    <scope>NUCLEOTIDE SEQUENCE [LARGE SCALE GENOMIC DNA]</scope>
    <source>
        <strain evidence="5">DSM 45221 / IAM 15411 / JCM 23193 / KCTC 12865</strain>
    </source>
</reference>
<dbReference type="InterPro" id="IPR029056">
    <property type="entry name" value="Ribokinase-like"/>
</dbReference>
<organism evidence="4 5">
    <name type="scientific">Coraliomargarita akajimensis (strain DSM 45221 / IAM 15411 / JCM 23193 / KCTC 12865 / 04OKA010-24)</name>
    <dbReference type="NCBI Taxonomy" id="583355"/>
    <lineage>
        <taxon>Bacteria</taxon>
        <taxon>Pseudomonadati</taxon>
        <taxon>Verrucomicrobiota</taxon>
        <taxon>Opitutia</taxon>
        <taxon>Puniceicoccales</taxon>
        <taxon>Coraliomargaritaceae</taxon>
        <taxon>Coraliomargarita</taxon>
    </lineage>
</organism>
<dbReference type="AlphaFoldDB" id="D5ENY8"/>